<dbReference type="InterPro" id="IPR051468">
    <property type="entry name" value="Fungal_SecMetab_SDRs"/>
</dbReference>
<evidence type="ECO:0000313" key="4">
    <source>
        <dbReference type="Proteomes" id="UP001259832"/>
    </source>
</evidence>
<evidence type="ECO:0000313" key="3">
    <source>
        <dbReference type="EMBL" id="KAK1944061.1"/>
    </source>
</evidence>
<dbReference type="PANTHER" id="PTHR43544">
    <property type="entry name" value="SHORT-CHAIN DEHYDROGENASE/REDUCTASE"/>
    <property type="match status" value="1"/>
</dbReference>
<proteinExistence type="predicted"/>
<dbReference type="GO" id="GO:0005737">
    <property type="term" value="C:cytoplasm"/>
    <property type="evidence" value="ECO:0007669"/>
    <property type="project" value="TreeGrafter"/>
</dbReference>
<keyword evidence="2" id="KW-0560">Oxidoreductase</keyword>
<protein>
    <submittedName>
        <fullName evidence="3">C-factor</fullName>
    </submittedName>
</protein>
<dbReference type="InterPro" id="IPR002347">
    <property type="entry name" value="SDR_fam"/>
</dbReference>
<dbReference type="Proteomes" id="UP001259832">
    <property type="component" value="Unassembled WGS sequence"/>
</dbReference>
<dbReference type="Pfam" id="PF00106">
    <property type="entry name" value="adh_short"/>
    <property type="match status" value="1"/>
</dbReference>
<dbReference type="GO" id="GO:0016491">
    <property type="term" value="F:oxidoreductase activity"/>
    <property type="evidence" value="ECO:0007669"/>
    <property type="project" value="UniProtKB-KW"/>
</dbReference>
<evidence type="ECO:0000256" key="1">
    <source>
        <dbReference type="ARBA" id="ARBA00022857"/>
    </source>
</evidence>
<comment type="caution">
    <text evidence="3">The sequence shown here is derived from an EMBL/GenBank/DDBJ whole genome shotgun (WGS) entry which is preliminary data.</text>
</comment>
<gene>
    <name evidence="3" type="ORF">P3T76_003973</name>
</gene>
<keyword evidence="4" id="KW-1185">Reference proteome</keyword>
<accession>A0AAD9LPV7</accession>
<dbReference type="Gene3D" id="3.40.50.720">
    <property type="entry name" value="NAD(P)-binding Rossmann-like Domain"/>
    <property type="match status" value="1"/>
</dbReference>
<name>A0AAD9LPV7_9STRA</name>
<keyword evidence="1" id="KW-0521">NADP</keyword>
<dbReference type="AlphaFoldDB" id="A0AAD9LPV7"/>
<sequence length="211" mass="22514">MAATKKTVLITGSTRGIGLAFAEYYVKAGWNVIGTARANSNTEQLAALSPFKIVTMDTGDEATMLEAAHQLEGIPIDLLINNAGIGIYTTFVTASKDAIMKTLEVNALGPFLVTRALVSNLKLAAKVDQPAVYHQQQRGLRAVVPRLRDSNITVVAVNPGYVATDMSNHQGVIKADDAVAAMDNIVSKLSLEDSGKFFNADPAIPESDLPW</sequence>
<reference evidence="3" key="1">
    <citation type="submission" date="2023-08" db="EMBL/GenBank/DDBJ databases">
        <title>Reference Genome Resource for the Citrus Pathogen Phytophthora citrophthora.</title>
        <authorList>
            <person name="Moller H."/>
            <person name="Coetzee B."/>
            <person name="Rose L.J."/>
            <person name="Van Niekerk J.M."/>
        </authorList>
    </citation>
    <scope>NUCLEOTIDE SEQUENCE</scope>
    <source>
        <strain evidence="3">STE-U-9442</strain>
    </source>
</reference>
<organism evidence="3 4">
    <name type="scientific">Phytophthora citrophthora</name>
    <dbReference type="NCBI Taxonomy" id="4793"/>
    <lineage>
        <taxon>Eukaryota</taxon>
        <taxon>Sar</taxon>
        <taxon>Stramenopiles</taxon>
        <taxon>Oomycota</taxon>
        <taxon>Peronosporomycetes</taxon>
        <taxon>Peronosporales</taxon>
        <taxon>Peronosporaceae</taxon>
        <taxon>Phytophthora</taxon>
    </lineage>
</organism>
<dbReference type="SUPFAM" id="SSF51735">
    <property type="entry name" value="NAD(P)-binding Rossmann-fold domains"/>
    <property type="match status" value="1"/>
</dbReference>
<evidence type="ECO:0000256" key="2">
    <source>
        <dbReference type="ARBA" id="ARBA00023002"/>
    </source>
</evidence>
<dbReference type="InterPro" id="IPR036291">
    <property type="entry name" value="NAD(P)-bd_dom_sf"/>
</dbReference>
<dbReference type="EMBL" id="JASMQC010000006">
    <property type="protein sequence ID" value="KAK1944061.1"/>
    <property type="molecule type" value="Genomic_DNA"/>
</dbReference>
<dbReference type="PANTHER" id="PTHR43544:SF7">
    <property type="entry name" value="NADB-LER2"/>
    <property type="match status" value="1"/>
</dbReference>
<dbReference type="PRINTS" id="PR00081">
    <property type="entry name" value="GDHRDH"/>
</dbReference>